<feature type="chain" id="PRO_5018304191" evidence="1">
    <location>
        <begin position="22"/>
        <end position="310"/>
    </location>
</feature>
<accession>A0A3M7M1C9</accession>
<evidence type="ECO:0000313" key="2">
    <source>
        <dbReference type="EMBL" id="RMZ68315.1"/>
    </source>
</evidence>
<reference evidence="2 3" key="1">
    <citation type="journal article" date="2014" name="PLoS ONE">
        <title>De novo Genome Assembly of the Fungal Plant Pathogen Pyrenophora semeniperda.</title>
        <authorList>
            <person name="Soliai M.M."/>
            <person name="Meyer S.E."/>
            <person name="Udall J.A."/>
            <person name="Elzinga D.E."/>
            <person name="Hermansen R.A."/>
            <person name="Bodily P.M."/>
            <person name="Hart A.A."/>
            <person name="Coleman C.E."/>
        </authorList>
    </citation>
    <scope>NUCLEOTIDE SEQUENCE [LARGE SCALE GENOMIC DNA]</scope>
    <source>
        <strain evidence="2 3">CCB06</strain>
        <tissue evidence="2">Mycelium</tissue>
    </source>
</reference>
<dbReference type="AlphaFoldDB" id="A0A3M7M1C9"/>
<evidence type="ECO:0000313" key="3">
    <source>
        <dbReference type="Proteomes" id="UP000265663"/>
    </source>
</evidence>
<keyword evidence="1" id="KW-0732">Signal</keyword>
<sequence>MVGLLDLPSELLFLIIELVLTSPVVQPENGTRLRTTWWKTWDLDLYCIPNQRLARPRTTNLLLLNRRMYSETREYLKKAPRNFEIDLAIIDDRWLWPTARVVPARTLDGVIDRIELNIIPCCTAGNRHLQKECNSTRPDMFQLYSGSFVTEALLAPLTLFLLYPQGDERMEKPPSHVFRGLEMWLDPLLDTGATGQLDRPVTRVDTIALFIDTSRCGNGDETLSRAVVPWRTVEDIPRAWEGPWDFKYLYPVDYAKSEHYLRGLSSLIDEWADHSVNRGVEEKIGKVQFYLNKDMWKEVDFRNRRYGLPT</sequence>
<organism evidence="2 3">
    <name type="scientific">Pyrenophora seminiperda CCB06</name>
    <dbReference type="NCBI Taxonomy" id="1302712"/>
    <lineage>
        <taxon>Eukaryota</taxon>
        <taxon>Fungi</taxon>
        <taxon>Dikarya</taxon>
        <taxon>Ascomycota</taxon>
        <taxon>Pezizomycotina</taxon>
        <taxon>Dothideomycetes</taxon>
        <taxon>Pleosporomycetidae</taxon>
        <taxon>Pleosporales</taxon>
        <taxon>Pleosporineae</taxon>
        <taxon>Pleosporaceae</taxon>
        <taxon>Pyrenophora</taxon>
    </lineage>
</organism>
<evidence type="ECO:0000256" key="1">
    <source>
        <dbReference type="SAM" id="SignalP"/>
    </source>
</evidence>
<dbReference type="Proteomes" id="UP000265663">
    <property type="component" value="Unassembled WGS sequence"/>
</dbReference>
<protein>
    <submittedName>
        <fullName evidence="2">Uncharacterized protein</fullName>
    </submittedName>
</protein>
<dbReference type="EMBL" id="KE747815">
    <property type="protein sequence ID" value="RMZ68315.1"/>
    <property type="molecule type" value="Genomic_DNA"/>
</dbReference>
<keyword evidence="3" id="KW-1185">Reference proteome</keyword>
<dbReference type="OrthoDB" id="2823490at2759"/>
<name>A0A3M7M1C9_9PLEO</name>
<gene>
    <name evidence="2" type="ORF">GMOD_00009920</name>
</gene>
<feature type="signal peptide" evidence="1">
    <location>
        <begin position="1"/>
        <end position="21"/>
    </location>
</feature>
<proteinExistence type="predicted"/>